<comment type="caution">
    <text evidence="1">The sequence shown here is derived from an EMBL/GenBank/DDBJ whole genome shotgun (WGS) entry which is preliminary data.</text>
</comment>
<protein>
    <submittedName>
        <fullName evidence="1">Uncharacterized protein</fullName>
    </submittedName>
</protein>
<name>A0AAE0TC26_9BIVA</name>
<proteinExistence type="predicted"/>
<accession>A0AAE0TC26</accession>
<reference evidence="1" key="1">
    <citation type="journal article" date="2021" name="Genome Biol. Evol.">
        <title>A High-Quality Reference Genome for a Parasitic Bivalve with Doubly Uniparental Inheritance (Bivalvia: Unionida).</title>
        <authorList>
            <person name="Smith C.H."/>
        </authorList>
    </citation>
    <scope>NUCLEOTIDE SEQUENCE</scope>
    <source>
        <strain evidence="1">CHS0354</strain>
    </source>
</reference>
<evidence type="ECO:0000313" key="1">
    <source>
        <dbReference type="EMBL" id="KAK3607566.1"/>
    </source>
</evidence>
<organism evidence="1 2">
    <name type="scientific">Potamilus streckersoni</name>
    <dbReference type="NCBI Taxonomy" id="2493646"/>
    <lineage>
        <taxon>Eukaryota</taxon>
        <taxon>Metazoa</taxon>
        <taxon>Spiralia</taxon>
        <taxon>Lophotrochozoa</taxon>
        <taxon>Mollusca</taxon>
        <taxon>Bivalvia</taxon>
        <taxon>Autobranchia</taxon>
        <taxon>Heteroconchia</taxon>
        <taxon>Palaeoheterodonta</taxon>
        <taxon>Unionida</taxon>
        <taxon>Unionoidea</taxon>
        <taxon>Unionidae</taxon>
        <taxon>Ambleminae</taxon>
        <taxon>Lampsilini</taxon>
        <taxon>Potamilus</taxon>
    </lineage>
</organism>
<gene>
    <name evidence="1" type="ORF">CHS0354_011102</name>
</gene>
<evidence type="ECO:0000313" key="2">
    <source>
        <dbReference type="Proteomes" id="UP001195483"/>
    </source>
</evidence>
<dbReference type="Proteomes" id="UP001195483">
    <property type="component" value="Unassembled WGS sequence"/>
</dbReference>
<reference evidence="1" key="3">
    <citation type="submission" date="2023-05" db="EMBL/GenBank/DDBJ databases">
        <authorList>
            <person name="Smith C.H."/>
        </authorList>
    </citation>
    <scope>NUCLEOTIDE SEQUENCE</scope>
    <source>
        <strain evidence="1">CHS0354</strain>
        <tissue evidence="1">Mantle</tissue>
    </source>
</reference>
<dbReference type="EMBL" id="JAEAOA010000687">
    <property type="protein sequence ID" value="KAK3607566.1"/>
    <property type="molecule type" value="Genomic_DNA"/>
</dbReference>
<dbReference type="AlphaFoldDB" id="A0AAE0TC26"/>
<sequence length="77" mass="9168">MHNGNFYVEATKYLKDIGYWDKTTDPKAKFDHAMLFTGTFHYRTVTKRHIAIPVLILIHASMDEYQECPQIRRKDLH</sequence>
<reference evidence="1" key="2">
    <citation type="journal article" date="2021" name="Genome Biol. Evol.">
        <title>Developing a high-quality reference genome for a parasitic bivalve with doubly uniparental inheritance (Bivalvia: Unionida).</title>
        <authorList>
            <person name="Smith C.H."/>
        </authorList>
    </citation>
    <scope>NUCLEOTIDE SEQUENCE</scope>
    <source>
        <strain evidence="1">CHS0354</strain>
        <tissue evidence="1">Mantle</tissue>
    </source>
</reference>
<keyword evidence="2" id="KW-1185">Reference proteome</keyword>